<dbReference type="EMBL" id="CM056744">
    <property type="protein sequence ID" value="KAJ8666271.1"/>
    <property type="molecule type" value="Genomic_DNA"/>
</dbReference>
<protein>
    <submittedName>
        <fullName evidence="1">Uncharacterized protein</fullName>
    </submittedName>
</protein>
<accession>A0ACC2N5V3</accession>
<organism evidence="1 2">
    <name type="scientific">Eretmocerus hayati</name>
    <dbReference type="NCBI Taxonomy" id="131215"/>
    <lineage>
        <taxon>Eukaryota</taxon>
        <taxon>Metazoa</taxon>
        <taxon>Ecdysozoa</taxon>
        <taxon>Arthropoda</taxon>
        <taxon>Hexapoda</taxon>
        <taxon>Insecta</taxon>
        <taxon>Pterygota</taxon>
        <taxon>Neoptera</taxon>
        <taxon>Endopterygota</taxon>
        <taxon>Hymenoptera</taxon>
        <taxon>Apocrita</taxon>
        <taxon>Proctotrupomorpha</taxon>
        <taxon>Chalcidoidea</taxon>
        <taxon>Aphelinidae</taxon>
        <taxon>Aphelininae</taxon>
        <taxon>Eretmocerus</taxon>
    </lineage>
</organism>
<evidence type="ECO:0000313" key="1">
    <source>
        <dbReference type="EMBL" id="KAJ8666271.1"/>
    </source>
</evidence>
<gene>
    <name evidence="1" type="ORF">QAD02_007933</name>
</gene>
<comment type="caution">
    <text evidence="1">The sequence shown here is derived from an EMBL/GenBank/DDBJ whole genome shotgun (WGS) entry which is preliminary data.</text>
</comment>
<keyword evidence="2" id="KW-1185">Reference proteome</keyword>
<dbReference type="Proteomes" id="UP001239111">
    <property type="component" value="Chromosome 4"/>
</dbReference>
<sequence length="427" mass="48582">MPSCVVTGCKNRSEQKVKMCFSPEEPILRNEWIKKINRSCWTPTKLSAVCQYHFNQSMWEKPREDGKIKIKYNAVPTIFGQRVFRVGKPTAHLQSVENLFYEKDNAYLNAADEQSPNENDHTSLSCIDESTSNQVSAPQAPNQNSSCMVSDERGELIQRIFRVISEDVLFPCANGELHKLNSINFGESLLGDESIVSLHRNKENPHPCSTCMAYLTNQTDNPDERPCANNNVLPTYSVMQYQTVQANSTNRNNVSDEAETVVSNNLNSTSDDHGDLRNLIDGIVADDESVCSSIELCDEEDIQKMNQKISVLAQNYPRCDPVEKLGYRDKMRKLEKVCLKSREVTNNLKSQLIQERKQRKQLSKKVNYLEEQVGVVYAIDSPFRKFLAKDQIELLARNYKKLPKWCDGTSVKAYRLKFAVVVQATTS</sequence>
<name>A0ACC2N5V3_9HYME</name>
<proteinExistence type="predicted"/>
<evidence type="ECO:0000313" key="2">
    <source>
        <dbReference type="Proteomes" id="UP001239111"/>
    </source>
</evidence>
<reference evidence="1" key="1">
    <citation type="submission" date="2023-04" db="EMBL/GenBank/DDBJ databases">
        <title>A chromosome-level genome assembly of the parasitoid wasp Eretmocerus hayati.</title>
        <authorList>
            <person name="Zhong Y."/>
            <person name="Liu S."/>
            <person name="Liu Y."/>
        </authorList>
    </citation>
    <scope>NUCLEOTIDE SEQUENCE</scope>
    <source>
        <strain evidence="1">ZJU_SS_LIU_2023</strain>
    </source>
</reference>